<dbReference type="SUPFAM" id="SSF53187">
    <property type="entry name" value="Zn-dependent exopeptidases"/>
    <property type="match status" value="1"/>
</dbReference>
<dbReference type="AlphaFoldDB" id="A0A0L8AEQ2"/>
<dbReference type="GO" id="GO:0030145">
    <property type="term" value="F:manganese ion binding"/>
    <property type="evidence" value="ECO:0007669"/>
    <property type="project" value="InterPro"/>
</dbReference>
<dbReference type="PROSITE" id="PS00631">
    <property type="entry name" value="CYTOSOL_AP"/>
    <property type="match status" value="1"/>
</dbReference>
<keyword evidence="4" id="KW-0378">Hydrolase</keyword>
<dbReference type="OrthoDB" id="9809354at2"/>
<organism evidence="7 8">
    <name type="scientific">Stenotrophomonas geniculata N1</name>
    <dbReference type="NCBI Taxonomy" id="1167641"/>
    <lineage>
        <taxon>Bacteria</taxon>
        <taxon>Pseudomonadati</taxon>
        <taxon>Pseudomonadota</taxon>
        <taxon>Gammaproteobacteria</taxon>
        <taxon>Lysobacterales</taxon>
        <taxon>Lysobacteraceae</taxon>
        <taxon>Stenotrophomonas</taxon>
    </lineage>
</organism>
<dbReference type="PANTHER" id="PTHR11963">
    <property type="entry name" value="LEUCINE AMINOPEPTIDASE-RELATED"/>
    <property type="match status" value="1"/>
</dbReference>
<keyword evidence="5" id="KW-0464">Manganese</keyword>
<dbReference type="InterPro" id="IPR048816">
    <property type="entry name" value="Peptidase_M17_N_1"/>
</dbReference>
<dbReference type="Pfam" id="PF21337">
    <property type="entry name" value="Peptidase_M17_N_1"/>
    <property type="match status" value="1"/>
</dbReference>
<keyword evidence="2" id="KW-0031">Aminopeptidase</keyword>
<name>A0A0L8AEQ2_9GAMM</name>
<dbReference type="Gene3D" id="3.40.630.10">
    <property type="entry name" value="Zn peptidases"/>
    <property type="match status" value="1"/>
</dbReference>
<dbReference type="InterPro" id="IPR000819">
    <property type="entry name" value="Peptidase_M17_C"/>
</dbReference>
<sequence length="455" mass="48645">MSEITGFTADTAAALPLYVLDREQFAAWKNGQSAATQAWLASQGFTAGAFTTALLPGADGLAGAVIGVGDRADAYSYSHAPHALPEGSVWQLASELPAAELALLQLGWGLGSYRFDRYRKRHRAPARLVAEPTGEVADLIAASLRVRDWVNTPTEDMGPQQLEDAARALADAHGAQVEAIIGDELLKQNFPAIHAVGRASHRSPRLVVLRWGKDTDPALVLVGKGVCFDTGGLDIKPADGMRNMKKDMGGAAHALALAGLVMARGLPVRLTLLVPAVENAIGPDAFRPGEVIATRKGLSVEIDNTDAEGRVILCDALTFASEQKPDLVLDFATLTGAARIALGPDLPALFSNDDNVAQQWLQAGDATRDPVWRMPLWRPYLRYLTSGIADLANAGSRMAGSVTAALYLERFLEDGQRWAHLDVYAWNDGERPGRPAGGEALALRSAWAMLKARYS</sequence>
<feature type="domain" description="Cytosol aminopeptidase" evidence="6">
    <location>
        <begin position="304"/>
        <end position="311"/>
    </location>
</feature>
<dbReference type="PRINTS" id="PR00481">
    <property type="entry name" value="LAMNOPPTDASE"/>
</dbReference>
<gene>
    <name evidence="7" type="ORF">W7K_02510</name>
</gene>
<dbReference type="GO" id="GO:0005737">
    <property type="term" value="C:cytoplasm"/>
    <property type="evidence" value="ECO:0007669"/>
    <property type="project" value="InterPro"/>
</dbReference>
<evidence type="ECO:0000256" key="3">
    <source>
        <dbReference type="ARBA" id="ARBA00022670"/>
    </source>
</evidence>
<evidence type="ECO:0000256" key="1">
    <source>
        <dbReference type="ARBA" id="ARBA00009528"/>
    </source>
</evidence>
<dbReference type="CDD" id="cd00433">
    <property type="entry name" value="Peptidase_M17"/>
    <property type="match status" value="1"/>
</dbReference>
<dbReference type="Pfam" id="PF00883">
    <property type="entry name" value="Peptidase_M17"/>
    <property type="match status" value="1"/>
</dbReference>
<evidence type="ECO:0000313" key="8">
    <source>
        <dbReference type="Proteomes" id="UP000036890"/>
    </source>
</evidence>
<dbReference type="InterPro" id="IPR043472">
    <property type="entry name" value="Macro_dom-like"/>
</dbReference>
<reference evidence="7 8" key="1">
    <citation type="journal article" date="2012" name="J. Bacteriol.">
        <title>Genome sequence of a novel nicotine-degrading strain, Pseudomonas geniculata N1.</title>
        <authorList>
            <person name="Tang H."/>
            <person name="Yu H."/>
            <person name="Tai C."/>
            <person name="Huang K."/>
            <person name="Liu Y."/>
            <person name="Wang L."/>
            <person name="Yao Y."/>
            <person name="Wu G."/>
            <person name="Xu P."/>
        </authorList>
    </citation>
    <scope>NUCLEOTIDE SEQUENCE [LARGE SCALE GENOMIC DNA]</scope>
    <source>
        <strain evidence="7 8">N1</strain>
    </source>
</reference>
<proteinExistence type="inferred from homology"/>
<evidence type="ECO:0000256" key="2">
    <source>
        <dbReference type="ARBA" id="ARBA00022438"/>
    </source>
</evidence>
<accession>A0A0L8AEQ2</accession>
<keyword evidence="3" id="KW-0645">Protease</keyword>
<comment type="similarity">
    <text evidence="1">Belongs to the peptidase M17 family.</text>
</comment>
<dbReference type="InterPro" id="IPR011356">
    <property type="entry name" value="Leucine_aapep/pepB"/>
</dbReference>
<evidence type="ECO:0000256" key="5">
    <source>
        <dbReference type="ARBA" id="ARBA00023211"/>
    </source>
</evidence>
<dbReference type="Gene3D" id="3.40.220.10">
    <property type="entry name" value="Leucine Aminopeptidase, subunit E, domain 1"/>
    <property type="match status" value="1"/>
</dbReference>
<evidence type="ECO:0000256" key="4">
    <source>
        <dbReference type="ARBA" id="ARBA00022801"/>
    </source>
</evidence>
<evidence type="ECO:0000313" key="7">
    <source>
        <dbReference type="EMBL" id="KOF00868.1"/>
    </source>
</evidence>
<comment type="caution">
    <text evidence="7">The sequence shown here is derived from an EMBL/GenBank/DDBJ whole genome shotgun (WGS) entry which is preliminary data.</text>
</comment>
<dbReference type="EMBL" id="AJLO02000006">
    <property type="protein sequence ID" value="KOF00868.1"/>
    <property type="molecule type" value="Genomic_DNA"/>
</dbReference>
<dbReference type="Proteomes" id="UP000036890">
    <property type="component" value="Unassembled WGS sequence"/>
</dbReference>
<dbReference type="GO" id="GO:0006508">
    <property type="term" value="P:proteolysis"/>
    <property type="evidence" value="ECO:0007669"/>
    <property type="project" value="UniProtKB-KW"/>
</dbReference>
<dbReference type="RefSeq" id="WP_010486944.1">
    <property type="nucleotide sequence ID" value="NZ_AJLO02000006.1"/>
</dbReference>
<dbReference type="GO" id="GO:0070006">
    <property type="term" value="F:metalloaminopeptidase activity"/>
    <property type="evidence" value="ECO:0007669"/>
    <property type="project" value="InterPro"/>
</dbReference>
<evidence type="ECO:0000259" key="6">
    <source>
        <dbReference type="PROSITE" id="PS00631"/>
    </source>
</evidence>
<protein>
    <submittedName>
        <fullName evidence="7">Cytochrome C oxidase subunit II</fullName>
    </submittedName>
</protein>
<dbReference type="PANTHER" id="PTHR11963:SF20">
    <property type="entry name" value="PEPTIDASE B"/>
    <property type="match status" value="1"/>
</dbReference>